<reference evidence="7" key="1">
    <citation type="submission" date="2020-07" db="EMBL/GenBank/DDBJ databases">
        <title>Multicomponent nature underlies the extraordinary mechanical properties of spider dragline silk.</title>
        <authorList>
            <person name="Kono N."/>
            <person name="Nakamura H."/>
            <person name="Mori M."/>
            <person name="Yoshida Y."/>
            <person name="Ohtoshi R."/>
            <person name="Malay A.D."/>
            <person name="Moran D.A.P."/>
            <person name="Tomita M."/>
            <person name="Numata K."/>
            <person name="Arakawa K."/>
        </authorList>
    </citation>
    <scope>NUCLEOTIDE SEQUENCE</scope>
</reference>
<protein>
    <recommendedName>
        <fullName evidence="6">Ciliary microtubule inner protein 2A-C-like domain-containing protein</fullName>
    </recommendedName>
</protein>
<dbReference type="AlphaFoldDB" id="A0A8X6H7S6"/>
<feature type="domain" description="Ciliary microtubule inner protein 2A-C-like" evidence="6">
    <location>
        <begin position="88"/>
        <end position="108"/>
    </location>
</feature>
<comment type="subcellular location">
    <subcellularLocation>
        <location evidence="1">Cytoplasm</location>
        <location evidence="1">Cytoskeleton</location>
        <location evidence="1">Cilium axoneme</location>
    </subcellularLocation>
</comment>
<evidence type="ECO:0000256" key="4">
    <source>
        <dbReference type="ARBA" id="ARBA00023273"/>
    </source>
</evidence>
<evidence type="ECO:0000259" key="6">
    <source>
        <dbReference type="Pfam" id="PF10629"/>
    </source>
</evidence>
<evidence type="ECO:0000256" key="2">
    <source>
        <dbReference type="ARBA" id="ARBA00022490"/>
    </source>
</evidence>
<evidence type="ECO:0000313" key="8">
    <source>
        <dbReference type="Proteomes" id="UP000887116"/>
    </source>
</evidence>
<dbReference type="GO" id="GO:0005930">
    <property type="term" value="C:axoneme"/>
    <property type="evidence" value="ECO:0007669"/>
    <property type="project" value="UniProtKB-SubCell"/>
</dbReference>
<evidence type="ECO:0000256" key="5">
    <source>
        <dbReference type="ARBA" id="ARBA00035661"/>
    </source>
</evidence>
<organism evidence="7 8">
    <name type="scientific">Trichonephila clavata</name>
    <name type="common">Joro spider</name>
    <name type="synonym">Nephila clavata</name>
    <dbReference type="NCBI Taxonomy" id="2740835"/>
    <lineage>
        <taxon>Eukaryota</taxon>
        <taxon>Metazoa</taxon>
        <taxon>Ecdysozoa</taxon>
        <taxon>Arthropoda</taxon>
        <taxon>Chelicerata</taxon>
        <taxon>Arachnida</taxon>
        <taxon>Araneae</taxon>
        <taxon>Araneomorphae</taxon>
        <taxon>Entelegynae</taxon>
        <taxon>Araneoidea</taxon>
        <taxon>Nephilidae</taxon>
        <taxon>Trichonephila</taxon>
    </lineage>
</organism>
<keyword evidence="3" id="KW-0206">Cytoskeleton</keyword>
<keyword evidence="4" id="KW-0966">Cell projection</keyword>
<dbReference type="Proteomes" id="UP000887116">
    <property type="component" value="Unassembled WGS sequence"/>
</dbReference>
<accession>A0A8X6H7S6</accession>
<dbReference type="Pfam" id="PF10629">
    <property type="entry name" value="CMI2B-like"/>
    <property type="match status" value="1"/>
</dbReference>
<proteinExistence type="inferred from homology"/>
<dbReference type="EMBL" id="BMAO01024796">
    <property type="protein sequence ID" value="GFQ97813.1"/>
    <property type="molecule type" value="Genomic_DNA"/>
</dbReference>
<dbReference type="InterPro" id="IPR018902">
    <property type="entry name" value="CMI2A-C-like_dom"/>
</dbReference>
<keyword evidence="2" id="KW-0963">Cytoplasm</keyword>
<gene>
    <name evidence="7" type="primary">AVEN_150884_1</name>
    <name evidence="7" type="ORF">TNCT_533101</name>
</gene>
<comment type="caution">
    <text evidence="7">The sequence shown here is derived from an EMBL/GenBank/DDBJ whole genome shotgun (WGS) entry which is preliminary data.</text>
</comment>
<dbReference type="GO" id="GO:0015630">
    <property type="term" value="C:microtubule cytoskeleton"/>
    <property type="evidence" value="ECO:0007669"/>
    <property type="project" value="UniProtKB-ARBA"/>
</dbReference>
<keyword evidence="8" id="KW-1185">Reference proteome</keyword>
<sequence>MSAREYAKGGTLPYCTVPHQNIAFQKNIERTNRRYEDKGQNILLESLTHECPNITSHDEVKYKDKYKEFCHLFMHEMTSANPIRRYDMVPGYTGFIPGKSFSCGETYSVESRNCTEIFLIKNDLTRSFAQDLTKGITDLPSYFEVWYEIPRKKFRRCLK</sequence>
<evidence type="ECO:0000256" key="1">
    <source>
        <dbReference type="ARBA" id="ARBA00004430"/>
    </source>
</evidence>
<name>A0A8X6H7S6_TRICU</name>
<dbReference type="OrthoDB" id="6415874at2759"/>
<comment type="similarity">
    <text evidence="5">Belongs to the CIMIP2 family.</text>
</comment>
<evidence type="ECO:0000256" key="3">
    <source>
        <dbReference type="ARBA" id="ARBA00023212"/>
    </source>
</evidence>
<evidence type="ECO:0000313" key="7">
    <source>
        <dbReference type="EMBL" id="GFQ97813.1"/>
    </source>
</evidence>